<name>A0A1L7WX54_9HELO</name>
<evidence type="ECO:0000313" key="1">
    <source>
        <dbReference type="EMBL" id="CZR57361.1"/>
    </source>
</evidence>
<accession>A0A1L7WX54</accession>
<sequence>MKKTECWNARMDGSRVKYAKSIEQSMHLMLDLALAYFARYPPITPLVSPLAGKEYFPLIQTDYSSELELSKTLMARRAIEQTNLECTYIYLGILIVYFGLPNLDTHMRALYIILYLAHNTASILGDGEAKIAISYKKRQLATLPPLSNFPLGTRSLIITSSYITANQIVALAEKISGKNNEPIASHFHGGMEQLKALLIDLPVSMASGAYTLTELEGREEPMMSVELLEML</sequence>
<dbReference type="Proteomes" id="UP000184330">
    <property type="component" value="Unassembled WGS sequence"/>
</dbReference>
<dbReference type="AlphaFoldDB" id="A0A1L7WX54"/>
<proteinExistence type="predicted"/>
<dbReference type="STRING" id="576137.A0A1L7WX54"/>
<organism evidence="1 2">
    <name type="scientific">Phialocephala subalpina</name>
    <dbReference type="NCBI Taxonomy" id="576137"/>
    <lineage>
        <taxon>Eukaryota</taxon>
        <taxon>Fungi</taxon>
        <taxon>Dikarya</taxon>
        <taxon>Ascomycota</taxon>
        <taxon>Pezizomycotina</taxon>
        <taxon>Leotiomycetes</taxon>
        <taxon>Helotiales</taxon>
        <taxon>Mollisiaceae</taxon>
        <taxon>Phialocephala</taxon>
        <taxon>Phialocephala fortinii species complex</taxon>
    </lineage>
</organism>
<dbReference type="OrthoDB" id="10000533at2759"/>
<reference evidence="1 2" key="1">
    <citation type="submission" date="2016-03" db="EMBL/GenBank/DDBJ databases">
        <authorList>
            <person name="Ploux O."/>
        </authorList>
    </citation>
    <scope>NUCLEOTIDE SEQUENCE [LARGE SCALE GENOMIC DNA]</scope>
    <source>
        <strain evidence="1 2">UAMH 11012</strain>
    </source>
</reference>
<dbReference type="EMBL" id="FJOG01000009">
    <property type="protein sequence ID" value="CZR57361.1"/>
    <property type="molecule type" value="Genomic_DNA"/>
</dbReference>
<gene>
    <name evidence="1" type="ORF">PAC_07250</name>
</gene>
<evidence type="ECO:0000313" key="2">
    <source>
        <dbReference type="Proteomes" id="UP000184330"/>
    </source>
</evidence>
<protein>
    <submittedName>
        <fullName evidence="1">Uncharacterized protein</fullName>
    </submittedName>
</protein>
<keyword evidence="2" id="KW-1185">Reference proteome</keyword>